<evidence type="ECO:0000256" key="2">
    <source>
        <dbReference type="ARBA" id="ARBA00022516"/>
    </source>
</evidence>
<keyword evidence="5 12" id="KW-0418">Kinase</keyword>
<evidence type="ECO:0000256" key="9">
    <source>
        <dbReference type="ARBA" id="ARBA00029438"/>
    </source>
</evidence>
<name>E2AW66_CAMFO</name>
<comment type="pathway">
    <text evidence="9">Isoprenoid biosynthesis; isopentenyl diphosphate biosynthesis via mevalonate pathway; isopentenyl diphosphate from (R)-mevalonate: step 1/3.</text>
</comment>
<dbReference type="OrthoDB" id="7552381at2759"/>
<keyword evidence="10" id="KW-0472">Membrane</keyword>
<feature type="transmembrane region" description="Helical" evidence="10">
    <location>
        <begin position="118"/>
        <end position="138"/>
    </location>
</feature>
<dbReference type="EMBL" id="GL443249">
    <property type="protein sequence ID" value="EFN62323.1"/>
    <property type="molecule type" value="Genomic_DNA"/>
</dbReference>
<dbReference type="GO" id="GO:0019287">
    <property type="term" value="P:isopentenyl diphosphate biosynthetic process, mevalonate pathway"/>
    <property type="evidence" value="ECO:0007669"/>
    <property type="project" value="UniProtKB-UniPathway"/>
</dbReference>
<dbReference type="PRINTS" id="PR00959">
    <property type="entry name" value="MEVGALKINASE"/>
</dbReference>
<dbReference type="InParanoid" id="E2AW66"/>
<dbReference type="GO" id="GO:0004496">
    <property type="term" value="F:mevalonate kinase activity"/>
    <property type="evidence" value="ECO:0007669"/>
    <property type="project" value="InterPro"/>
</dbReference>
<evidence type="ECO:0000256" key="5">
    <source>
        <dbReference type="ARBA" id="ARBA00022777"/>
    </source>
</evidence>
<evidence type="ECO:0000259" key="11">
    <source>
        <dbReference type="Pfam" id="PF00288"/>
    </source>
</evidence>
<dbReference type="InterPro" id="IPR006205">
    <property type="entry name" value="Mev_gal_kin"/>
</dbReference>
<evidence type="ECO:0000256" key="7">
    <source>
        <dbReference type="ARBA" id="ARBA00022842"/>
    </source>
</evidence>
<dbReference type="InterPro" id="IPR036554">
    <property type="entry name" value="GHMP_kinase_C_sf"/>
</dbReference>
<dbReference type="STRING" id="104421.E2AW66"/>
<dbReference type="FunCoup" id="E2AW66">
    <property type="interactions" value="1279"/>
</dbReference>
<keyword evidence="10" id="KW-1133">Transmembrane helix</keyword>
<dbReference type="OMA" id="VCTYGGV"/>
<keyword evidence="2" id="KW-0444">Lipid biosynthesis</keyword>
<gene>
    <name evidence="12" type="ORF">EAG_14585</name>
</gene>
<protein>
    <submittedName>
        <fullName evidence="12">Mevalonate kinase</fullName>
    </submittedName>
</protein>
<keyword evidence="13" id="KW-1185">Reference proteome</keyword>
<evidence type="ECO:0000256" key="4">
    <source>
        <dbReference type="ARBA" id="ARBA00022741"/>
    </source>
</evidence>
<dbReference type="InterPro" id="IPR006204">
    <property type="entry name" value="GHMP_kinase_N_dom"/>
</dbReference>
<dbReference type="Proteomes" id="UP000000311">
    <property type="component" value="Unassembled WGS sequence"/>
</dbReference>
<evidence type="ECO:0000256" key="3">
    <source>
        <dbReference type="ARBA" id="ARBA00022679"/>
    </source>
</evidence>
<keyword evidence="8" id="KW-0443">Lipid metabolism</keyword>
<evidence type="ECO:0000313" key="12">
    <source>
        <dbReference type="EMBL" id="EFN62323.1"/>
    </source>
</evidence>
<dbReference type="GO" id="GO:0006695">
    <property type="term" value="P:cholesterol biosynthetic process"/>
    <property type="evidence" value="ECO:0007669"/>
    <property type="project" value="TreeGrafter"/>
</dbReference>
<dbReference type="SUPFAM" id="SSF54211">
    <property type="entry name" value="Ribosomal protein S5 domain 2-like"/>
    <property type="match status" value="1"/>
</dbReference>
<evidence type="ECO:0000256" key="1">
    <source>
        <dbReference type="ARBA" id="ARBA00022490"/>
    </source>
</evidence>
<dbReference type="PANTHER" id="PTHR43290">
    <property type="entry name" value="MEVALONATE KINASE"/>
    <property type="match status" value="1"/>
</dbReference>
<dbReference type="GO" id="GO:0005524">
    <property type="term" value="F:ATP binding"/>
    <property type="evidence" value="ECO:0007669"/>
    <property type="project" value="UniProtKB-KW"/>
</dbReference>
<evidence type="ECO:0000313" key="13">
    <source>
        <dbReference type="Proteomes" id="UP000000311"/>
    </source>
</evidence>
<dbReference type="Gene3D" id="3.30.70.890">
    <property type="entry name" value="GHMP kinase, C-terminal domain"/>
    <property type="match status" value="1"/>
</dbReference>
<feature type="transmembrane region" description="Helical" evidence="10">
    <location>
        <begin position="153"/>
        <end position="173"/>
    </location>
</feature>
<dbReference type="InterPro" id="IPR020568">
    <property type="entry name" value="Ribosomal_Su5_D2-typ_SF"/>
</dbReference>
<dbReference type="SUPFAM" id="SSF55060">
    <property type="entry name" value="GHMP Kinase, C-terminal domain"/>
    <property type="match status" value="1"/>
</dbReference>
<feature type="transmembrane region" description="Helical" evidence="10">
    <location>
        <begin position="265"/>
        <end position="282"/>
    </location>
</feature>
<organism evidence="13">
    <name type="scientific">Camponotus floridanus</name>
    <name type="common">Florida carpenter ant</name>
    <dbReference type="NCBI Taxonomy" id="104421"/>
    <lineage>
        <taxon>Eukaryota</taxon>
        <taxon>Metazoa</taxon>
        <taxon>Ecdysozoa</taxon>
        <taxon>Arthropoda</taxon>
        <taxon>Hexapoda</taxon>
        <taxon>Insecta</taxon>
        <taxon>Pterygota</taxon>
        <taxon>Neoptera</taxon>
        <taxon>Endopterygota</taxon>
        <taxon>Hymenoptera</taxon>
        <taxon>Apocrita</taxon>
        <taxon>Aculeata</taxon>
        <taxon>Formicoidea</taxon>
        <taxon>Formicidae</taxon>
        <taxon>Formicinae</taxon>
        <taxon>Camponotus</taxon>
    </lineage>
</organism>
<keyword evidence="3" id="KW-0808">Transferase</keyword>
<keyword evidence="10" id="KW-0812">Transmembrane</keyword>
<dbReference type="AlphaFoldDB" id="E2AW66"/>
<keyword evidence="7" id="KW-0460">Magnesium</keyword>
<evidence type="ECO:0000256" key="10">
    <source>
        <dbReference type="SAM" id="Phobius"/>
    </source>
</evidence>
<keyword evidence="6" id="KW-0067">ATP-binding</keyword>
<sequence length="395" mass="45589">MDDDTKLKRIKFKVSAPGRIILYGEPLAMYGKRVVATSIDLRTTLKFCEITDNRRYIIKIDFPDIDLWLNLSLEQVLNFFFNNIDNADHFLKENILLHRYVQYFITLNGMGNTYEQRFSLHTFFYLFILIVCAERLNIKSFHVCLTSQLPMRAGLGSSTSFAICLAASFLYWARLQKGIEAFYDGDLEDISGYVLECEEVIENYVANIDNDVCSYGGIIKFRYDIRTGYNETCNIIAPRMKILLIDSRIRQNKLKQMKRMAELKFFYPMYLNIILNVIDYISKQACRELNALNFLQGNHLQNTYKTLKIFISLSQKIFHDLGLSHPNIDIICAIAREYGFAGKLTSFGGKYVYILLSPDVAEENIMRLSAHLMLVGFAVTKTSVNCSGVRINDLY</sequence>
<accession>E2AW66</accession>
<dbReference type="GO" id="GO:0005829">
    <property type="term" value="C:cytosol"/>
    <property type="evidence" value="ECO:0007669"/>
    <property type="project" value="TreeGrafter"/>
</dbReference>
<dbReference type="UniPathway" id="UPA00057">
    <property type="reaction ID" value="UER00098"/>
</dbReference>
<dbReference type="Pfam" id="PF00288">
    <property type="entry name" value="GHMP_kinases_N"/>
    <property type="match status" value="1"/>
</dbReference>
<reference evidence="12 13" key="1">
    <citation type="journal article" date="2010" name="Science">
        <title>Genomic comparison of the ants Camponotus floridanus and Harpegnathos saltator.</title>
        <authorList>
            <person name="Bonasio R."/>
            <person name="Zhang G."/>
            <person name="Ye C."/>
            <person name="Mutti N.S."/>
            <person name="Fang X."/>
            <person name="Qin N."/>
            <person name="Donahue G."/>
            <person name="Yang P."/>
            <person name="Li Q."/>
            <person name="Li C."/>
            <person name="Zhang P."/>
            <person name="Huang Z."/>
            <person name="Berger S.L."/>
            <person name="Reinberg D."/>
            <person name="Wang J."/>
            <person name="Liebig J."/>
        </authorList>
    </citation>
    <scope>NUCLEOTIDE SEQUENCE [LARGE SCALE GENOMIC DNA]</scope>
    <source>
        <strain evidence="13">C129</strain>
    </source>
</reference>
<dbReference type="PANTHER" id="PTHR43290:SF2">
    <property type="entry name" value="MEVALONATE KINASE"/>
    <property type="match status" value="1"/>
</dbReference>
<feature type="domain" description="GHMP kinase N-terminal" evidence="11">
    <location>
        <begin position="133"/>
        <end position="175"/>
    </location>
</feature>
<evidence type="ECO:0000256" key="6">
    <source>
        <dbReference type="ARBA" id="ARBA00022840"/>
    </source>
</evidence>
<dbReference type="InterPro" id="IPR014721">
    <property type="entry name" value="Ribsml_uS5_D2-typ_fold_subgr"/>
</dbReference>
<evidence type="ECO:0000256" key="8">
    <source>
        <dbReference type="ARBA" id="ARBA00023098"/>
    </source>
</evidence>
<keyword evidence="1" id="KW-0963">Cytoplasm</keyword>
<keyword evidence="4" id="KW-0547">Nucleotide-binding</keyword>
<dbReference type="Gene3D" id="3.30.230.10">
    <property type="match status" value="1"/>
</dbReference>
<proteinExistence type="predicted"/>